<keyword evidence="2" id="KW-0472">Membrane</keyword>
<keyword evidence="2" id="KW-0812">Transmembrane</keyword>
<feature type="transmembrane region" description="Helical" evidence="2">
    <location>
        <begin position="136"/>
        <end position="164"/>
    </location>
</feature>
<feature type="compositionally biased region" description="Polar residues" evidence="1">
    <location>
        <begin position="338"/>
        <end position="352"/>
    </location>
</feature>
<dbReference type="Proteomes" id="UP000799772">
    <property type="component" value="Unassembled WGS sequence"/>
</dbReference>
<name>A0A9P4ICQ4_9PEZI</name>
<keyword evidence="2" id="KW-1133">Transmembrane helix</keyword>
<dbReference type="PANTHER" id="PTHR42024:SF1">
    <property type="entry name" value="AMINO ACID PERMEASE_ SLC12A DOMAIN-CONTAINING PROTEIN"/>
    <property type="match status" value="1"/>
</dbReference>
<proteinExistence type="predicted"/>
<evidence type="ECO:0000313" key="3">
    <source>
        <dbReference type="EMBL" id="KAF2098429.1"/>
    </source>
</evidence>
<feature type="transmembrane region" description="Helical" evidence="2">
    <location>
        <begin position="282"/>
        <end position="304"/>
    </location>
</feature>
<feature type="transmembrane region" description="Helical" evidence="2">
    <location>
        <begin position="64"/>
        <end position="86"/>
    </location>
</feature>
<sequence length="352" mass="39668">MDRRRSSIDPRLRPEQEVYHDSRAATRREFRRRGTTLQDYYRENPTLLPQLPFTFRHGFKRWKLGAVILFMVFDACVVPIILYYAMTFGGNVEGWITFAVVTAIWGGPAYIEFAIRSWRLILKERFFRPLGVSSRWAFDITNWIFVASITATTALLIIGAAPHIVWLRVLSMPGPALLLVLGICLALITLYSLAGWKAPFRISSTPKGGKVNPGIYYVVEDIIAVNAAGGLPFREGWAARYEASPIFRKMIRDQSLFWSIGAICMGTVLTVIVCTIKKEVAYGVGWATPFVWAAVWAGISVPWVRYMMHQETLTWESVCKGKMERGEIEADKEDEIAPTTNGQNGDTSSNAV</sequence>
<comment type="caution">
    <text evidence="3">The sequence shown here is derived from an EMBL/GenBank/DDBJ whole genome shotgun (WGS) entry which is preliminary data.</text>
</comment>
<feature type="region of interest" description="Disordered" evidence="1">
    <location>
        <begin position="329"/>
        <end position="352"/>
    </location>
</feature>
<protein>
    <submittedName>
        <fullName evidence="3">Uncharacterized protein</fullName>
    </submittedName>
</protein>
<reference evidence="3" key="1">
    <citation type="journal article" date="2020" name="Stud. Mycol.">
        <title>101 Dothideomycetes genomes: a test case for predicting lifestyles and emergence of pathogens.</title>
        <authorList>
            <person name="Haridas S."/>
            <person name="Albert R."/>
            <person name="Binder M."/>
            <person name="Bloem J."/>
            <person name="Labutti K."/>
            <person name="Salamov A."/>
            <person name="Andreopoulos B."/>
            <person name="Baker S."/>
            <person name="Barry K."/>
            <person name="Bills G."/>
            <person name="Bluhm B."/>
            <person name="Cannon C."/>
            <person name="Castanera R."/>
            <person name="Culley D."/>
            <person name="Daum C."/>
            <person name="Ezra D."/>
            <person name="Gonzalez J."/>
            <person name="Henrissat B."/>
            <person name="Kuo A."/>
            <person name="Liang C."/>
            <person name="Lipzen A."/>
            <person name="Lutzoni F."/>
            <person name="Magnuson J."/>
            <person name="Mondo S."/>
            <person name="Nolan M."/>
            <person name="Ohm R."/>
            <person name="Pangilinan J."/>
            <person name="Park H.-J."/>
            <person name="Ramirez L."/>
            <person name="Alfaro M."/>
            <person name="Sun H."/>
            <person name="Tritt A."/>
            <person name="Yoshinaga Y."/>
            <person name="Zwiers L.-H."/>
            <person name="Turgeon B."/>
            <person name="Goodwin S."/>
            <person name="Spatafora J."/>
            <person name="Crous P."/>
            <person name="Grigoriev I."/>
        </authorList>
    </citation>
    <scope>NUCLEOTIDE SEQUENCE</scope>
    <source>
        <strain evidence="3">CBS 133067</strain>
    </source>
</reference>
<evidence type="ECO:0000256" key="1">
    <source>
        <dbReference type="SAM" id="MobiDB-lite"/>
    </source>
</evidence>
<dbReference type="AlphaFoldDB" id="A0A9P4ICQ4"/>
<gene>
    <name evidence="3" type="ORF">NA57DRAFT_39199</name>
</gene>
<keyword evidence="4" id="KW-1185">Reference proteome</keyword>
<evidence type="ECO:0000313" key="4">
    <source>
        <dbReference type="Proteomes" id="UP000799772"/>
    </source>
</evidence>
<accession>A0A9P4ICQ4</accession>
<feature type="transmembrane region" description="Helical" evidence="2">
    <location>
        <begin position="92"/>
        <end position="115"/>
    </location>
</feature>
<feature type="transmembrane region" description="Helical" evidence="2">
    <location>
        <begin position="256"/>
        <end position="276"/>
    </location>
</feature>
<dbReference type="OrthoDB" id="4838853at2759"/>
<evidence type="ECO:0000256" key="2">
    <source>
        <dbReference type="SAM" id="Phobius"/>
    </source>
</evidence>
<dbReference type="EMBL" id="ML978126">
    <property type="protein sequence ID" value="KAF2098429.1"/>
    <property type="molecule type" value="Genomic_DNA"/>
</dbReference>
<feature type="transmembrane region" description="Helical" evidence="2">
    <location>
        <begin position="176"/>
        <end position="194"/>
    </location>
</feature>
<dbReference type="PANTHER" id="PTHR42024">
    <property type="entry name" value="AMINO ACID PERMEASE_ SLC12A DOMAIN-CONTAINING PROTEIN"/>
    <property type="match status" value="1"/>
</dbReference>
<organism evidence="3 4">
    <name type="scientific">Rhizodiscina lignyota</name>
    <dbReference type="NCBI Taxonomy" id="1504668"/>
    <lineage>
        <taxon>Eukaryota</taxon>
        <taxon>Fungi</taxon>
        <taxon>Dikarya</taxon>
        <taxon>Ascomycota</taxon>
        <taxon>Pezizomycotina</taxon>
        <taxon>Dothideomycetes</taxon>
        <taxon>Pleosporomycetidae</taxon>
        <taxon>Aulographales</taxon>
        <taxon>Rhizodiscinaceae</taxon>
        <taxon>Rhizodiscina</taxon>
    </lineage>
</organism>